<protein>
    <submittedName>
        <fullName evidence="6">Similar to Psmd9: 26S proteasome non-ATPase regulatory subunit 9 (Rattus norvegicus)</fullName>
    </submittedName>
</protein>
<dbReference type="OrthoDB" id="5949570at2759"/>
<dbReference type="SUPFAM" id="SSF50156">
    <property type="entry name" value="PDZ domain-like"/>
    <property type="match status" value="1"/>
</dbReference>
<organism evidence="6 7">
    <name type="scientific">Cotesia congregata</name>
    <name type="common">Parasitoid wasp</name>
    <name type="synonym">Apanteles congregatus</name>
    <dbReference type="NCBI Taxonomy" id="51543"/>
    <lineage>
        <taxon>Eukaryota</taxon>
        <taxon>Metazoa</taxon>
        <taxon>Ecdysozoa</taxon>
        <taxon>Arthropoda</taxon>
        <taxon>Hexapoda</taxon>
        <taxon>Insecta</taxon>
        <taxon>Pterygota</taxon>
        <taxon>Neoptera</taxon>
        <taxon>Endopterygota</taxon>
        <taxon>Hymenoptera</taxon>
        <taxon>Apocrita</taxon>
        <taxon>Ichneumonoidea</taxon>
        <taxon>Braconidae</taxon>
        <taxon>Microgastrinae</taxon>
        <taxon>Cotesia</taxon>
    </lineage>
</organism>
<evidence type="ECO:0000256" key="2">
    <source>
        <dbReference type="ARBA" id="ARBA00023186"/>
    </source>
</evidence>
<feature type="domain" description="PDZ" evidence="4">
    <location>
        <begin position="137"/>
        <end position="192"/>
    </location>
</feature>
<dbReference type="FunFam" id="2.30.42.10:FF:000107">
    <property type="entry name" value="26S proteasome non-ATPase regulatory subunit 9"/>
    <property type="match status" value="1"/>
</dbReference>
<dbReference type="GO" id="GO:0005737">
    <property type="term" value="C:cytoplasm"/>
    <property type="evidence" value="ECO:0007669"/>
    <property type="project" value="TreeGrafter"/>
</dbReference>
<evidence type="ECO:0000259" key="5">
    <source>
        <dbReference type="Pfam" id="PF18265"/>
    </source>
</evidence>
<dbReference type="InterPro" id="IPR041489">
    <property type="entry name" value="PDZ_6"/>
</dbReference>
<dbReference type="Pfam" id="PF17820">
    <property type="entry name" value="PDZ_6"/>
    <property type="match status" value="1"/>
</dbReference>
<keyword evidence="6" id="KW-0647">Proteasome</keyword>
<gene>
    <name evidence="6" type="ORF">HICCMSTLAB_LOCUS12403</name>
</gene>
<keyword evidence="2" id="KW-0143">Chaperone</keyword>
<dbReference type="Gene3D" id="2.30.42.10">
    <property type="match status" value="1"/>
</dbReference>
<dbReference type="AlphaFoldDB" id="A0A8J2MT63"/>
<accession>A0A8J2MT63</accession>
<dbReference type="Pfam" id="PF18265">
    <property type="entry name" value="Nas2_N"/>
    <property type="match status" value="1"/>
</dbReference>
<dbReference type="InterPro" id="IPR036034">
    <property type="entry name" value="PDZ_sf"/>
</dbReference>
<proteinExistence type="inferred from homology"/>
<evidence type="ECO:0000313" key="7">
    <source>
        <dbReference type="Proteomes" id="UP000786811"/>
    </source>
</evidence>
<name>A0A8J2MT63_COTCN</name>
<comment type="caution">
    <text evidence="6">The sequence shown here is derived from an EMBL/GenBank/DDBJ whole genome shotgun (WGS) entry which is preliminary data.</text>
</comment>
<evidence type="ECO:0000256" key="1">
    <source>
        <dbReference type="ARBA" id="ARBA00005256"/>
    </source>
</evidence>
<sequence length="678" mass="76490">MLNAKIKTIMKMVVDMELEDAKKNVLKLMEEKDSIESKLQESRIILENNHVGMNEPLVDAEDFPRADIDVYQVRQARSRIICLQNDYKTLMKRIEAGLLKVHSLAGKSGDEPATSRVTASENIPEDDEVPGEPFLRVNLVSSGSPAESAGIQLNDLVIEFGSVNVQNFRTLKDIGDLVEQSRYKEIIVKVKRVDMKVAVLTLTPRPWAGKGLLGCNVIPLLGGVLLLGADCQDFKDPRTIKPWTLVYTVQPYYQSEALVNLWKSEKNVKIPGEFFAWPSMSNQVLDKPSVNDTVTSNQINNSNQHQHHQYDSIQPSQHPEKKNIKSKMSTITRTLKKAIKPVHLSRLNFFTSAFRLEGSERLQSNPEIDKRKAFSEEEELLIVRTINSCSETDFERYDIKKAQLKKLIDYKERNGKFETFSDVLVTQDVPSLIKLCKSILGGRKPKITIKTKPVRAITVPAVDSATKESIKSVVGLHIWGNTISWAQLQKNNLTQWEQRNIENPSKLNLVSLINTVSSITEQIPDADAYVMETDPYTSMSKLKSTAYAFYVQRQQVISTVISILSMRRRLSNNYNSSSTEDQKINNFFMMAPRSSAKRFNLTVGNEIMPPESIIKNVLEGNLHHKISHFPKIAVDADVISNYKSSHGIDRDQLHSALLTALAFVDVVHQDDTVVGTNK</sequence>
<feature type="region of interest" description="Disordered" evidence="3">
    <location>
        <begin position="303"/>
        <end position="322"/>
    </location>
</feature>
<feature type="domain" description="Nas2 N-terminal" evidence="5">
    <location>
        <begin position="27"/>
        <end position="103"/>
    </location>
</feature>
<evidence type="ECO:0000259" key="4">
    <source>
        <dbReference type="Pfam" id="PF17820"/>
    </source>
</evidence>
<dbReference type="Gene3D" id="6.10.140.1710">
    <property type="match status" value="1"/>
</dbReference>
<dbReference type="InterPro" id="IPR040815">
    <property type="entry name" value="Nas2_N"/>
</dbReference>
<dbReference type="GO" id="GO:0005634">
    <property type="term" value="C:nucleus"/>
    <property type="evidence" value="ECO:0007669"/>
    <property type="project" value="TreeGrafter"/>
</dbReference>
<dbReference type="PANTHER" id="PTHR12651">
    <property type="entry name" value="26S PROTEASOME NON-ATPASE REGULATORY SUBUNIT 9"/>
    <property type="match status" value="1"/>
</dbReference>
<dbReference type="PANTHER" id="PTHR12651:SF1">
    <property type="entry name" value="26S PROTEASOME NON-ATPASE REGULATORY SUBUNIT 9"/>
    <property type="match status" value="1"/>
</dbReference>
<dbReference type="InterPro" id="IPR035269">
    <property type="entry name" value="PSMD9"/>
</dbReference>
<comment type="similarity">
    <text evidence="1">Belongs to the proteasome subunit p27 family.</text>
</comment>
<reference evidence="6" key="1">
    <citation type="submission" date="2021-04" db="EMBL/GenBank/DDBJ databases">
        <authorList>
            <person name="Chebbi M.A.C M."/>
        </authorList>
    </citation>
    <scope>NUCLEOTIDE SEQUENCE</scope>
</reference>
<dbReference type="EMBL" id="CAJNRD030001124">
    <property type="protein sequence ID" value="CAG5106725.1"/>
    <property type="molecule type" value="Genomic_DNA"/>
</dbReference>
<dbReference type="GO" id="GO:0000502">
    <property type="term" value="C:proteasome complex"/>
    <property type="evidence" value="ECO:0007669"/>
    <property type="project" value="UniProtKB-KW"/>
</dbReference>
<dbReference type="Proteomes" id="UP000786811">
    <property type="component" value="Unassembled WGS sequence"/>
</dbReference>
<keyword evidence="7" id="KW-1185">Reference proteome</keyword>
<evidence type="ECO:0000313" key="6">
    <source>
        <dbReference type="EMBL" id="CAG5106725.1"/>
    </source>
</evidence>
<evidence type="ECO:0000256" key="3">
    <source>
        <dbReference type="SAM" id="MobiDB-lite"/>
    </source>
</evidence>
<dbReference type="GO" id="GO:0070682">
    <property type="term" value="P:proteasome regulatory particle assembly"/>
    <property type="evidence" value="ECO:0007669"/>
    <property type="project" value="InterPro"/>
</dbReference>